<keyword evidence="1" id="KW-0472">Membrane</keyword>
<sequence length="248" mass="28492">MSEERFKAWLTFWQFMLGTVVVGIFSAVISHQIQTREVEIKEQESNAKFLEQALQEDVGVRRRLSQYFANVTRSTELRERWKEYAKLVETEYQETLSEKQRLQKEASNSSLNAIERDRLQQRISELERQLSPKPATNLTPSKARIYMHIGSDGQRLAAEQTAATLRSDSVAVPGIELRSNSPRRTEVRYFKSTEQAEAEGLTAIIRSIWPDAVVKYIPGHEASAAIRPRHYELWISTTSVPHLEEASN</sequence>
<organism evidence="2 3">
    <name type="scientific">Pseudomonas putida</name>
    <name type="common">Arthrobacter siderocapsulatus</name>
    <dbReference type="NCBI Taxonomy" id="303"/>
    <lineage>
        <taxon>Bacteria</taxon>
        <taxon>Pseudomonadati</taxon>
        <taxon>Pseudomonadota</taxon>
        <taxon>Gammaproteobacteria</taxon>
        <taxon>Pseudomonadales</taxon>
        <taxon>Pseudomonadaceae</taxon>
        <taxon>Pseudomonas</taxon>
    </lineage>
</organism>
<proteinExistence type="predicted"/>
<evidence type="ECO:0000256" key="1">
    <source>
        <dbReference type="SAM" id="Phobius"/>
    </source>
</evidence>
<feature type="transmembrane region" description="Helical" evidence="1">
    <location>
        <begin position="12"/>
        <end position="31"/>
    </location>
</feature>
<dbReference type="AlphaFoldDB" id="A0AA37VV39"/>
<keyword evidence="1" id="KW-0812">Transmembrane</keyword>
<evidence type="ECO:0000313" key="2">
    <source>
        <dbReference type="EMBL" id="GLO34084.1"/>
    </source>
</evidence>
<protein>
    <submittedName>
        <fullName evidence="2">Uncharacterized protein</fullName>
    </submittedName>
</protein>
<dbReference type="RefSeq" id="WP_284353402.1">
    <property type="nucleotide sequence ID" value="NZ_BSKF01000001.1"/>
</dbReference>
<gene>
    <name evidence="2" type="ORF">PPUN14671_09170</name>
</gene>
<dbReference type="EMBL" id="BSKJ01000002">
    <property type="protein sequence ID" value="GLO34084.1"/>
    <property type="molecule type" value="Genomic_DNA"/>
</dbReference>
<keyword evidence="1" id="KW-1133">Transmembrane helix</keyword>
<name>A0AA37VV39_PSEPU</name>
<accession>A0AA37VV39</accession>
<dbReference type="Proteomes" id="UP001161257">
    <property type="component" value="Unassembled WGS sequence"/>
</dbReference>
<evidence type="ECO:0000313" key="3">
    <source>
        <dbReference type="Proteomes" id="UP001161257"/>
    </source>
</evidence>
<comment type="caution">
    <text evidence="2">The sequence shown here is derived from an EMBL/GenBank/DDBJ whole genome shotgun (WGS) entry which is preliminary data.</text>
</comment>
<reference evidence="2" key="1">
    <citation type="submission" date="2023-01" db="EMBL/GenBank/DDBJ databases">
        <title>Whole-genome sequence of Pseudomonas putida NBRC 14671.</title>
        <authorList>
            <person name="Morohoshi T."/>
            <person name="Someya N."/>
        </authorList>
    </citation>
    <scope>NUCLEOTIDE SEQUENCE</scope>
    <source>
        <strain evidence="2">NBRC 14671</strain>
    </source>
</reference>